<dbReference type="Pfam" id="PF02769">
    <property type="entry name" value="AIRS_C"/>
    <property type="match status" value="1"/>
</dbReference>
<proteinExistence type="inferred from homology"/>
<dbReference type="HAMAP" id="MF_00741">
    <property type="entry name" value="AIRS"/>
    <property type="match status" value="1"/>
</dbReference>
<name>A0A1Q2LGJ1_9HELI</name>
<feature type="domain" description="PurM-like N-terminal" evidence="16">
    <location>
        <begin position="57"/>
        <end position="161"/>
    </location>
</feature>
<sequence>METLQYKDFGVDIDEGNSFVQALKPLVKETFNPLVLGGLGGFSGCFAMPTGYKNPILCAATDGVGSKLSLALSHNRLDNIGIDLVAMCVNDLICDFAVPMFFLDYYATHKLVSEDALRIVRGIAEGCKQAKCALIGGETAEMPSVYAKGDFDLAGFAVGIAERDDIQRRSSIAEGDVILGLKSSGFHSNGFSLVRGIIDTKKINVEMDFLGKTLIDSILEPTRIYVEPFLQHKDSIKGLAHITGGGIKENLIRILPENTQAIISESAIEIPEIYQFFLPYVDKEEAWRVFNMGVGMVVIVPKENAQKLAQSMQASVIGHIQTGQKQVIIK</sequence>
<keyword evidence="6 15" id="KW-0963">Cytoplasm</keyword>
<dbReference type="InterPro" id="IPR010918">
    <property type="entry name" value="PurM-like_C_dom"/>
</dbReference>
<evidence type="ECO:0000256" key="4">
    <source>
        <dbReference type="ARBA" id="ARBA00013047"/>
    </source>
</evidence>
<dbReference type="KEGG" id="hbl:XJ32_04990"/>
<organism evidence="18 19">
    <name type="scientific">Helicobacter bilis</name>
    <dbReference type="NCBI Taxonomy" id="37372"/>
    <lineage>
        <taxon>Bacteria</taxon>
        <taxon>Pseudomonadati</taxon>
        <taxon>Campylobacterota</taxon>
        <taxon>Epsilonproteobacteria</taxon>
        <taxon>Campylobacterales</taxon>
        <taxon>Helicobacteraceae</taxon>
        <taxon>Helicobacter</taxon>
    </lineage>
</organism>
<evidence type="ECO:0000259" key="17">
    <source>
        <dbReference type="Pfam" id="PF02769"/>
    </source>
</evidence>
<evidence type="ECO:0000313" key="19">
    <source>
        <dbReference type="Proteomes" id="UP000188298"/>
    </source>
</evidence>
<keyword evidence="10 15" id="KW-0067">ATP-binding</keyword>
<dbReference type="GO" id="GO:0005829">
    <property type="term" value="C:cytosol"/>
    <property type="evidence" value="ECO:0007669"/>
    <property type="project" value="TreeGrafter"/>
</dbReference>
<dbReference type="Gene3D" id="3.30.1330.10">
    <property type="entry name" value="PurM-like, N-terminal domain"/>
    <property type="match status" value="1"/>
</dbReference>
<evidence type="ECO:0000256" key="7">
    <source>
        <dbReference type="ARBA" id="ARBA00022598"/>
    </source>
</evidence>
<keyword evidence="9 15" id="KW-0658">Purine biosynthesis</keyword>
<dbReference type="NCBIfam" id="TIGR00878">
    <property type="entry name" value="purM"/>
    <property type="match status" value="1"/>
</dbReference>
<dbReference type="GO" id="GO:0046084">
    <property type="term" value="P:adenine biosynthetic process"/>
    <property type="evidence" value="ECO:0007669"/>
    <property type="project" value="TreeGrafter"/>
</dbReference>
<dbReference type="PANTHER" id="PTHR10520:SF12">
    <property type="entry name" value="TRIFUNCTIONAL PURINE BIOSYNTHETIC PROTEIN ADENOSINE-3"/>
    <property type="match status" value="1"/>
</dbReference>
<gene>
    <name evidence="15" type="primary">purM</name>
    <name evidence="18" type="ORF">XJ32_04990</name>
</gene>
<dbReference type="InterPro" id="IPR036676">
    <property type="entry name" value="PurM-like_C_sf"/>
</dbReference>
<feature type="domain" description="PurM-like C-terminal" evidence="17">
    <location>
        <begin position="174"/>
        <end position="328"/>
    </location>
</feature>
<evidence type="ECO:0000256" key="3">
    <source>
        <dbReference type="ARBA" id="ARBA00010280"/>
    </source>
</evidence>
<keyword evidence="7 15" id="KW-0436">Ligase</keyword>
<comment type="pathway">
    <text evidence="2 15">Purine metabolism; IMP biosynthesis via de novo pathway; 5-amino-1-(5-phospho-D-ribosyl)imidazole from N(2)-formyl-N(1)-(5-phospho-D-ribosyl)glycinamide: step 2/2.</text>
</comment>
<evidence type="ECO:0000256" key="5">
    <source>
        <dbReference type="ARBA" id="ARBA00020367"/>
    </source>
</evidence>
<dbReference type="InterPro" id="IPR004733">
    <property type="entry name" value="PurM_cligase"/>
</dbReference>
<dbReference type="PANTHER" id="PTHR10520">
    <property type="entry name" value="TRIFUNCTIONAL PURINE BIOSYNTHETIC PROTEIN ADENOSINE-3-RELATED"/>
    <property type="match status" value="1"/>
</dbReference>
<evidence type="ECO:0000256" key="12">
    <source>
        <dbReference type="ARBA" id="ARBA00032931"/>
    </source>
</evidence>
<evidence type="ECO:0000256" key="8">
    <source>
        <dbReference type="ARBA" id="ARBA00022741"/>
    </source>
</evidence>
<comment type="catalytic activity">
    <reaction evidence="14 15">
        <text>2-formamido-N(1)-(5-O-phospho-beta-D-ribosyl)acetamidine + ATP = 5-amino-1-(5-phospho-beta-D-ribosyl)imidazole + ADP + phosphate + H(+)</text>
        <dbReference type="Rhea" id="RHEA:23032"/>
        <dbReference type="ChEBI" id="CHEBI:15378"/>
        <dbReference type="ChEBI" id="CHEBI:30616"/>
        <dbReference type="ChEBI" id="CHEBI:43474"/>
        <dbReference type="ChEBI" id="CHEBI:137981"/>
        <dbReference type="ChEBI" id="CHEBI:147287"/>
        <dbReference type="ChEBI" id="CHEBI:456216"/>
        <dbReference type="EC" id="6.3.3.1"/>
    </reaction>
</comment>
<dbReference type="GO" id="GO:0006189">
    <property type="term" value="P:'de novo' IMP biosynthetic process"/>
    <property type="evidence" value="ECO:0007669"/>
    <property type="project" value="UniProtKB-UniRule"/>
</dbReference>
<evidence type="ECO:0000256" key="13">
    <source>
        <dbReference type="ARBA" id="ARBA00033093"/>
    </source>
</evidence>
<protein>
    <recommendedName>
        <fullName evidence="5 15">Phosphoribosylformylglycinamidine cyclo-ligase</fullName>
        <ecNumber evidence="4 15">6.3.3.1</ecNumber>
    </recommendedName>
    <alternativeName>
        <fullName evidence="12 15">AIR synthase</fullName>
    </alternativeName>
    <alternativeName>
        <fullName evidence="13 15">AIRS</fullName>
    </alternativeName>
    <alternativeName>
        <fullName evidence="11 15">Phosphoribosyl-aminoimidazole synthetase</fullName>
    </alternativeName>
</protein>
<dbReference type="SUPFAM" id="SSF56042">
    <property type="entry name" value="PurM C-terminal domain-like"/>
    <property type="match status" value="1"/>
</dbReference>
<evidence type="ECO:0000256" key="9">
    <source>
        <dbReference type="ARBA" id="ARBA00022755"/>
    </source>
</evidence>
<dbReference type="Proteomes" id="UP000188298">
    <property type="component" value="Chromosome"/>
</dbReference>
<evidence type="ECO:0000313" key="18">
    <source>
        <dbReference type="EMBL" id="AQQ59556.1"/>
    </source>
</evidence>
<comment type="subcellular location">
    <subcellularLocation>
        <location evidence="1 15">Cytoplasm</location>
    </subcellularLocation>
</comment>
<evidence type="ECO:0000256" key="6">
    <source>
        <dbReference type="ARBA" id="ARBA00022490"/>
    </source>
</evidence>
<dbReference type="GO" id="GO:0005524">
    <property type="term" value="F:ATP binding"/>
    <property type="evidence" value="ECO:0007669"/>
    <property type="project" value="UniProtKB-KW"/>
</dbReference>
<evidence type="ECO:0000259" key="16">
    <source>
        <dbReference type="Pfam" id="PF00586"/>
    </source>
</evidence>
<keyword evidence="8 15" id="KW-0547">Nucleotide-binding</keyword>
<dbReference type="Gene3D" id="3.90.650.10">
    <property type="entry name" value="PurM-like C-terminal domain"/>
    <property type="match status" value="1"/>
</dbReference>
<dbReference type="InterPro" id="IPR016188">
    <property type="entry name" value="PurM-like_N"/>
</dbReference>
<evidence type="ECO:0000256" key="2">
    <source>
        <dbReference type="ARBA" id="ARBA00004686"/>
    </source>
</evidence>
<evidence type="ECO:0000256" key="14">
    <source>
        <dbReference type="ARBA" id="ARBA00049057"/>
    </source>
</evidence>
<evidence type="ECO:0000256" key="11">
    <source>
        <dbReference type="ARBA" id="ARBA00031908"/>
    </source>
</evidence>
<dbReference type="InterPro" id="IPR036921">
    <property type="entry name" value="PurM-like_N_sf"/>
</dbReference>
<dbReference type="RefSeq" id="WP_077388554.1">
    <property type="nucleotide sequence ID" value="NZ_CP019645.1"/>
</dbReference>
<evidence type="ECO:0000256" key="15">
    <source>
        <dbReference type="HAMAP-Rule" id="MF_00741"/>
    </source>
</evidence>
<dbReference type="EMBL" id="CP019645">
    <property type="protein sequence ID" value="AQQ59556.1"/>
    <property type="molecule type" value="Genomic_DNA"/>
</dbReference>
<accession>A0A1Q2LGJ1</accession>
<dbReference type="EC" id="6.3.3.1" evidence="4 15"/>
<evidence type="ECO:0000256" key="1">
    <source>
        <dbReference type="ARBA" id="ARBA00004496"/>
    </source>
</evidence>
<dbReference type="Pfam" id="PF00586">
    <property type="entry name" value="AIRS"/>
    <property type="match status" value="1"/>
</dbReference>
<dbReference type="FunFam" id="3.30.1330.10:FF:000001">
    <property type="entry name" value="Phosphoribosylformylglycinamidine cyclo-ligase"/>
    <property type="match status" value="1"/>
</dbReference>
<dbReference type="UniPathway" id="UPA00074">
    <property type="reaction ID" value="UER00129"/>
</dbReference>
<dbReference type="GO" id="GO:0004641">
    <property type="term" value="F:phosphoribosylformylglycinamidine cyclo-ligase activity"/>
    <property type="evidence" value="ECO:0007669"/>
    <property type="project" value="UniProtKB-UniRule"/>
</dbReference>
<dbReference type="AlphaFoldDB" id="A0A1Q2LGJ1"/>
<dbReference type="SUPFAM" id="SSF55326">
    <property type="entry name" value="PurM N-terminal domain-like"/>
    <property type="match status" value="1"/>
</dbReference>
<comment type="similarity">
    <text evidence="3 15">Belongs to the AIR synthase family.</text>
</comment>
<dbReference type="GO" id="GO:0004637">
    <property type="term" value="F:phosphoribosylamine-glycine ligase activity"/>
    <property type="evidence" value="ECO:0007669"/>
    <property type="project" value="TreeGrafter"/>
</dbReference>
<evidence type="ECO:0000256" key="10">
    <source>
        <dbReference type="ARBA" id="ARBA00022840"/>
    </source>
</evidence>
<reference evidence="18 19" key="1">
    <citation type="submission" date="2017-02" db="EMBL/GenBank/DDBJ databases">
        <title>Whole genome sequencing of Helicobacter bilis strain AAQJH.</title>
        <authorList>
            <person name="Conlan S."/>
            <person name="Thomas P.J."/>
            <person name="Mullikin J."/>
            <person name="Palmore T.N."/>
            <person name="Frank K.M."/>
            <person name="Segre J.A."/>
        </authorList>
    </citation>
    <scope>NUCLEOTIDE SEQUENCE [LARGE SCALE GENOMIC DNA]</scope>
    <source>
        <strain evidence="18 19">AAQJH</strain>
    </source>
</reference>
<dbReference type="FunFam" id="3.90.650.10:FF:000011">
    <property type="entry name" value="Phosphoribosylformylglycinamidine cyclo-ligase"/>
    <property type="match status" value="1"/>
</dbReference>
<dbReference type="CDD" id="cd02196">
    <property type="entry name" value="PurM"/>
    <property type="match status" value="1"/>
</dbReference>